<gene>
    <name evidence="1" type="ORF">MRATA1EN22A_LOCUS15373</name>
</gene>
<name>A0AC59Z8F4_RANTA</name>
<protein>
    <submittedName>
        <fullName evidence="1">Uncharacterized protein</fullName>
    </submittedName>
</protein>
<sequence length="93" mass="9948">MRGVWQVSVPPLPGAQRSLCPPQPAETSETRFGGHPTHTALSSPWAPDQGGSPGAADTGAEPLWQLSKANLSAVTAHIRSRVFWHTYFPSFVA</sequence>
<accession>A0AC59Z8F4</accession>
<proteinExistence type="predicted"/>
<organism evidence="1 2">
    <name type="scientific">Rangifer tarandus platyrhynchus</name>
    <name type="common">Svalbard reindeer</name>
    <dbReference type="NCBI Taxonomy" id="3082113"/>
    <lineage>
        <taxon>Eukaryota</taxon>
        <taxon>Metazoa</taxon>
        <taxon>Chordata</taxon>
        <taxon>Craniata</taxon>
        <taxon>Vertebrata</taxon>
        <taxon>Euteleostomi</taxon>
        <taxon>Mammalia</taxon>
        <taxon>Eutheria</taxon>
        <taxon>Laurasiatheria</taxon>
        <taxon>Artiodactyla</taxon>
        <taxon>Ruminantia</taxon>
        <taxon>Pecora</taxon>
        <taxon>Cervidae</taxon>
        <taxon>Odocoileinae</taxon>
        <taxon>Rangifer</taxon>
    </lineage>
</organism>
<reference evidence="1" key="1">
    <citation type="submission" date="2023-05" db="EMBL/GenBank/DDBJ databases">
        <authorList>
            <consortium name="ELIXIR-Norway"/>
        </authorList>
    </citation>
    <scope>NUCLEOTIDE SEQUENCE</scope>
</reference>
<dbReference type="Proteomes" id="UP001162501">
    <property type="component" value="Chromosome 25"/>
</dbReference>
<evidence type="ECO:0000313" key="1">
    <source>
        <dbReference type="EMBL" id="CAN0308808.1"/>
    </source>
</evidence>
<dbReference type="EMBL" id="OX596109">
    <property type="protein sequence ID" value="CAN0308808.1"/>
    <property type="molecule type" value="Genomic_DNA"/>
</dbReference>
<evidence type="ECO:0000313" key="2">
    <source>
        <dbReference type="Proteomes" id="UP001162501"/>
    </source>
</evidence>
<reference evidence="1" key="2">
    <citation type="submission" date="2025-03" db="EMBL/GenBank/DDBJ databases">
        <authorList>
            <consortium name="ELIXIR-Norway"/>
            <consortium name="Elixir Norway"/>
        </authorList>
    </citation>
    <scope>NUCLEOTIDE SEQUENCE</scope>
</reference>